<reference evidence="1" key="1">
    <citation type="journal article" date="2020" name="mSystems">
        <title>Genome- and Community-Level Interaction Insights into Carbon Utilization and Element Cycling Functions of Hydrothermarchaeota in Hydrothermal Sediment.</title>
        <authorList>
            <person name="Zhou Z."/>
            <person name="Liu Y."/>
            <person name="Xu W."/>
            <person name="Pan J."/>
            <person name="Luo Z.H."/>
            <person name="Li M."/>
        </authorList>
    </citation>
    <scope>NUCLEOTIDE SEQUENCE [LARGE SCALE GENOMIC DNA]</scope>
    <source>
        <strain evidence="1">SpSt-381</strain>
    </source>
</reference>
<dbReference type="EMBL" id="DSQF01000002">
    <property type="protein sequence ID" value="HGZ41873.1"/>
    <property type="molecule type" value="Genomic_DNA"/>
</dbReference>
<gene>
    <name evidence="1" type="ORF">ENR23_00325</name>
</gene>
<protein>
    <recommendedName>
        <fullName evidence="2">Outer membrane protein beta-barrel domain-containing protein</fullName>
    </recommendedName>
</protein>
<dbReference type="AlphaFoldDB" id="A0A832MLK3"/>
<evidence type="ECO:0000313" key="1">
    <source>
        <dbReference type="EMBL" id="HGZ41873.1"/>
    </source>
</evidence>
<organism evidence="1">
    <name type="scientific">Eiseniibacteriota bacterium</name>
    <dbReference type="NCBI Taxonomy" id="2212470"/>
    <lineage>
        <taxon>Bacteria</taxon>
        <taxon>Candidatus Eiseniibacteriota</taxon>
    </lineage>
</organism>
<proteinExistence type="predicted"/>
<name>A0A832MLK3_UNCEI</name>
<comment type="caution">
    <text evidence="1">The sequence shown here is derived from an EMBL/GenBank/DDBJ whole genome shotgun (WGS) entry which is preliminary data.</text>
</comment>
<evidence type="ECO:0008006" key="2">
    <source>
        <dbReference type="Google" id="ProtNLM"/>
    </source>
</evidence>
<accession>A0A832MLK3</accession>
<sequence>MPRDVRRHAPRAILAAFALILPGAAPVAALEAGTLLLGVHAVTGAGDYAAEQGGYFVPDRRQDVGLSGDGWWFFADGVALALAGRLHAGRDLMRAPGLPDRVVRSAAWSARAGLDRFVEIGDGVHLFIGPGVEVWRGRASHEGVAGPGVVNGPRTWRVSGCGRLGALLVLGDSFALTGHVDCRVGWAEAAWEDRSARWAPGGVDGAAGVVWAF</sequence>